<dbReference type="RefSeq" id="WP_136064460.1">
    <property type="nucleotide sequence ID" value="NZ_CAAHFH010000002.1"/>
</dbReference>
<evidence type="ECO:0000313" key="5">
    <source>
        <dbReference type="Proteomes" id="UP000346198"/>
    </source>
</evidence>
<keyword evidence="1 2" id="KW-0732">Signal</keyword>
<dbReference type="Gene3D" id="3.40.50.1980">
    <property type="entry name" value="Nitrogenase molybdenum iron protein domain"/>
    <property type="match status" value="2"/>
</dbReference>
<reference evidence="4 5" key="1">
    <citation type="submission" date="2019-04" db="EMBL/GenBank/DDBJ databases">
        <authorList>
            <person name="Van Vliet M D."/>
        </authorList>
    </citation>
    <scope>NUCLEOTIDE SEQUENCE [LARGE SCALE GENOMIC DNA]</scope>
    <source>
        <strain evidence="4 5">F21</strain>
    </source>
</reference>
<feature type="domain" description="Fe/B12 periplasmic-binding" evidence="3">
    <location>
        <begin position="31"/>
        <end position="281"/>
    </location>
</feature>
<dbReference type="InterPro" id="IPR054828">
    <property type="entry name" value="Vit_B12_bind_prot"/>
</dbReference>
<dbReference type="PROSITE" id="PS50983">
    <property type="entry name" value="FE_B12_PBP"/>
    <property type="match status" value="1"/>
</dbReference>
<dbReference type="Pfam" id="PF01497">
    <property type="entry name" value="Peripla_BP_2"/>
    <property type="match status" value="1"/>
</dbReference>
<dbReference type="Proteomes" id="UP000346198">
    <property type="component" value="Unassembled WGS sequence"/>
</dbReference>
<evidence type="ECO:0000313" key="4">
    <source>
        <dbReference type="EMBL" id="VGO22809.1"/>
    </source>
</evidence>
<keyword evidence="5" id="KW-1185">Reference proteome</keyword>
<gene>
    <name evidence="4" type="primary">btuF</name>
    <name evidence="4" type="ORF">SCARR_04906</name>
</gene>
<dbReference type="InterPro" id="IPR002491">
    <property type="entry name" value="ABC_transptr_periplasmic_BD"/>
</dbReference>
<protein>
    <submittedName>
        <fullName evidence="4">Vitamin B12-binding protein</fullName>
    </submittedName>
</protein>
<dbReference type="EMBL" id="CAAHFH010000002">
    <property type="protein sequence ID" value="VGO22809.1"/>
    <property type="molecule type" value="Genomic_DNA"/>
</dbReference>
<evidence type="ECO:0000256" key="1">
    <source>
        <dbReference type="ARBA" id="ARBA00022729"/>
    </source>
</evidence>
<dbReference type="PANTHER" id="PTHR30535">
    <property type="entry name" value="VITAMIN B12-BINDING PROTEIN"/>
    <property type="match status" value="1"/>
</dbReference>
<evidence type="ECO:0000256" key="2">
    <source>
        <dbReference type="SAM" id="SignalP"/>
    </source>
</evidence>
<dbReference type="AlphaFoldDB" id="A0A6C2URP4"/>
<feature type="chain" id="PRO_5025392511" evidence="2">
    <location>
        <begin position="21"/>
        <end position="285"/>
    </location>
</feature>
<proteinExistence type="predicted"/>
<name>A0A6C2URP4_9BACT</name>
<sequence>MIKRCTFLLALALLAGCGKPAPRTLDRTPERIISMAPNITETVYALGLGSKLVGATSYCTYPEAARDIPRIGGFGQFNYEAIVSACPDLVILHKEYEAEQERLSSLGIPFLKTGSYFIADILQTIERVGQTCGAEPEADALIQDLQNRMAELKGQPTNRPRVLITFGGSAGGMSQIHAFGTECIHNELLELAGGQNVIEGKLPFSVISKEAVLRLNPDIVIVLAPDLQTPGEVSKQWNTFKGVNAIERSQIHILTGSYTCIPGPRFIQTLEDFARVIRQNNFVAE</sequence>
<dbReference type="PANTHER" id="PTHR30535:SF34">
    <property type="entry name" value="MOLYBDATE-BINDING PROTEIN MOLA"/>
    <property type="match status" value="1"/>
</dbReference>
<evidence type="ECO:0000259" key="3">
    <source>
        <dbReference type="PROSITE" id="PS50983"/>
    </source>
</evidence>
<feature type="signal peptide" evidence="2">
    <location>
        <begin position="1"/>
        <end position="20"/>
    </location>
</feature>
<dbReference type="NCBIfam" id="NF038402">
    <property type="entry name" value="TroA_like"/>
    <property type="match status" value="1"/>
</dbReference>
<dbReference type="SUPFAM" id="SSF53807">
    <property type="entry name" value="Helical backbone' metal receptor"/>
    <property type="match status" value="1"/>
</dbReference>
<accession>A0A6C2URP4</accession>
<dbReference type="PROSITE" id="PS51257">
    <property type="entry name" value="PROKAR_LIPOPROTEIN"/>
    <property type="match status" value="1"/>
</dbReference>
<dbReference type="InterPro" id="IPR050902">
    <property type="entry name" value="ABC_Transporter_SBP"/>
</dbReference>
<organism evidence="4 5">
    <name type="scientific">Pontiella sulfatireligans</name>
    <dbReference type="NCBI Taxonomy" id="2750658"/>
    <lineage>
        <taxon>Bacteria</taxon>
        <taxon>Pseudomonadati</taxon>
        <taxon>Kiritimatiellota</taxon>
        <taxon>Kiritimatiellia</taxon>
        <taxon>Kiritimatiellales</taxon>
        <taxon>Pontiellaceae</taxon>
        <taxon>Pontiella</taxon>
    </lineage>
</organism>